<feature type="non-terminal residue" evidence="8">
    <location>
        <position position="216"/>
    </location>
</feature>
<feature type="transmembrane region" description="Helical" evidence="7">
    <location>
        <begin position="30"/>
        <end position="55"/>
    </location>
</feature>
<gene>
    <name evidence="8" type="ORF">HER39_04020</name>
</gene>
<keyword evidence="4 7" id="KW-0812">Transmembrane</keyword>
<evidence type="ECO:0008006" key="10">
    <source>
        <dbReference type="Google" id="ProtNLM"/>
    </source>
</evidence>
<dbReference type="PANTHER" id="PTHR36838:SF3">
    <property type="entry name" value="TRANSPORTER AUXIN EFFLUX CARRIER EC FAMILY"/>
    <property type="match status" value="1"/>
</dbReference>
<keyword evidence="2" id="KW-0813">Transport</keyword>
<keyword evidence="9" id="KW-1185">Reference proteome</keyword>
<sequence>GTDPGPALTQIIYYITNPALMFVLLAETDLGSVFGVFAPAALLTAVVTGLVYAVLAVLLSRRNAGTVAVGAMSSTYVNAGNIGLPIALYAVGSSVPVVSVLIAQLLVVAPLYIGVFSWAAERRRRKALQHGGAAPPRSLWRAAAAPFANPVTLGTTAGLAVAASGVRVPELLWDPVELVGHASVPLLLLVFGMSLYGHRPLGSRDLVVDTLVATGV</sequence>
<evidence type="ECO:0000256" key="3">
    <source>
        <dbReference type="ARBA" id="ARBA00022475"/>
    </source>
</evidence>
<organism evidence="8 9">
    <name type="scientific">Arthrobacter deserti</name>
    <dbReference type="NCBI Taxonomy" id="1742687"/>
    <lineage>
        <taxon>Bacteria</taxon>
        <taxon>Bacillati</taxon>
        <taxon>Actinomycetota</taxon>
        <taxon>Actinomycetes</taxon>
        <taxon>Micrococcales</taxon>
        <taxon>Micrococcaceae</taxon>
        <taxon>Arthrobacter</taxon>
    </lineage>
</organism>
<comment type="caution">
    <text evidence="8">The sequence shown here is derived from an EMBL/GenBank/DDBJ whole genome shotgun (WGS) entry which is preliminary data.</text>
</comment>
<evidence type="ECO:0000256" key="2">
    <source>
        <dbReference type="ARBA" id="ARBA00022448"/>
    </source>
</evidence>
<dbReference type="PANTHER" id="PTHR36838">
    <property type="entry name" value="AUXIN EFFLUX CARRIER FAMILY PROTEIN"/>
    <property type="match status" value="1"/>
</dbReference>
<feature type="transmembrane region" description="Helical" evidence="7">
    <location>
        <begin position="97"/>
        <end position="119"/>
    </location>
</feature>
<accession>A0ABX1JKE1</accession>
<keyword evidence="6 7" id="KW-0472">Membrane</keyword>
<dbReference type="Pfam" id="PF03547">
    <property type="entry name" value="Mem_trans"/>
    <property type="match status" value="1"/>
</dbReference>
<evidence type="ECO:0000256" key="5">
    <source>
        <dbReference type="ARBA" id="ARBA00022989"/>
    </source>
</evidence>
<evidence type="ECO:0000313" key="9">
    <source>
        <dbReference type="Proteomes" id="UP000523795"/>
    </source>
</evidence>
<reference evidence="8 9" key="1">
    <citation type="submission" date="2020-04" db="EMBL/GenBank/DDBJ databases">
        <authorList>
            <person name="Liu S."/>
        </authorList>
    </citation>
    <scope>NUCLEOTIDE SEQUENCE [LARGE SCALE GENOMIC DNA]</scope>
    <source>
        <strain evidence="8 9">CGMCC 1.15091</strain>
    </source>
</reference>
<dbReference type="InterPro" id="IPR004776">
    <property type="entry name" value="Mem_transp_PIN-like"/>
</dbReference>
<comment type="subcellular location">
    <subcellularLocation>
        <location evidence="1">Membrane</location>
        <topology evidence="1">Multi-pass membrane protein</topology>
    </subcellularLocation>
</comment>
<evidence type="ECO:0000256" key="7">
    <source>
        <dbReference type="SAM" id="Phobius"/>
    </source>
</evidence>
<evidence type="ECO:0000256" key="4">
    <source>
        <dbReference type="ARBA" id="ARBA00022692"/>
    </source>
</evidence>
<evidence type="ECO:0000256" key="6">
    <source>
        <dbReference type="ARBA" id="ARBA00023136"/>
    </source>
</evidence>
<keyword evidence="5 7" id="KW-1133">Transmembrane helix</keyword>
<keyword evidence="3" id="KW-1003">Cell membrane</keyword>
<protein>
    <recommendedName>
        <fullName evidence="10">AEC family transporter</fullName>
    </recommendedName>
</protein>
<feature type="non-terminal residue" evidence="8">
    <location>
        <position position="1"/>
    </location>
</feature>
<proteinExistence type="predicted"/>
<feature type="transmembrane region" description="Helical" evidence="7">
    <location>
        <begin position="67"/>
        <end position="91"/>
    </location>
</feature>
<dbReference type="EMBL" id="JAAZSR010000036">
    <property type="protein sequence ID" value="NKX49753.1"/>
    <property type="molecule type" value="Genomic_DNA"/>
</dbReference>
<name>A0ABX1JKE1_9MICC</name>
<evidence type="ECO:0000256" key="1">
    <source>
        <dbReference type="ARBA" id="ARBA00004141"/>
    </source>
</evidence>
<dbReference type="Proteomes" id="UP000523795">
    <property type="component" value="Unassembled WGS sequence"/>
</dbReference>
<evidence type="ECO:0000313" key="8">
    <source>
        <dbReference type="EMBL" id="NKX49753.1"/>
    </source>
</evidence>